<proteinExistence type="predicted"/>
<keyword evidence="1" id="KW-0460">Magnesium</keyword>
<organism evidence="4 5">
    <name type="scientific">Aromatoleum anaerobium</name>
    <dbReference type="NCBI Taxonomy" id="182180"/>
    <lineage>
        <taxon>Bacteria</taxon>
        <taxon>Pseudomonadati</taxon>
        <taxon>Pseudomonadota</taxon>
        <taxon>Betaproteobacteria</taxon>
        <taxon>Rhodocyclales</taxon>
        <taxon>Rhodocyclaceae</taxon>
        <taxon>Aromatoleum</taxon>
    </lineage>
</organism>
<dbReference type="Proteomes" id="UP000615989">
    <property type="component" value="Unassembled WGS sequence"/>
</dbReference>
<accession>A0ABX1PKG2</accession>
<dbReference type="SUPFAM" id="SSF53218">
    <property type="entry name" value="Molybdenum cofactor biosynthesis proteins"/>
    <property type="match status" value="1"/>
</dbReference>
<evidence type="ECO:0000256" key="2">
    <source>
        <dbReference type="SAM" id="MobiDB-lite"/>
    </source>
</evidence>
<comment type="caution">
    <text evidence="4">The sequence shown here is derived from an EMBL/GenBank/DDBJ whole genome shotgun (WGS) entry which is preliminary data.</text>
</comment>
<dbReference type="CDD" id="cd04182">
    <property type="entry name" value="GT_2_like_f"/>
    <property type="match status" value="1"/>
</dbReference>
<dbReference type="InterPro" id="IPR025877">
    <property type="entry name" value="MobA-like_NTP_Trfase"/>
</dbReference>
<dbReference type="EMBL" id="WTVG01000023">
    <property type="protein sequence ID" value="NMG25034.1"/>
    <property type="molecule type" value="Genomic_DNA"/>
</dbReference>
<feature type="domain" description="MobA-like NTP transferase" evidence="3">
    <location>
        <begin position="359"/>
        <end position="519"/>
    </location>
</feature>
<dbReference type="CDD" id="cd03522">
    <property type="entry name" value="MoeA_like"/>
    <property type="match status" value="1"/>
</dbReference>
<dbReference type="PANTHER" id="PTHR43777:SF1">
    <property type="entry name" value="MOLYBDENUM COFACTOR CYTIDYLYLTRANSFERASE"/>
    <property type="match status" value="1"/>
</dbReference>
<dbReference type="InterPro" id="IPR036425">
    <property type="entry name" value="MoaB/Mog-like_dom_sf"/>
</dbReference>
<evidence type="ECO:0000256" key="1">
    <source>
        <dbReference type="ARBA" id="ARBA00022842"/>
    </source>
</evidence>
<dbReference type="InterPro" id="IPR029044">
    <property type="entry name" value="Nucleotide-diphossugar_trans"/>
</dbReference>
<protein>
    <submittedName>
        <fullName evidence="4">NTP transferase domain-containing protein</fullName>
    </submittedName>
</protein>
<dbReference type="Gene3D" id="3.90.550.10">
    <property type="entry name" value="Spore Coat Polysaccharide Biosynthesis Protein SpsA, Chain A"/>
    <property type="match status" value="1"/>
</dbReference>
<feature type="region of interest" description="Disordered" evidence="2">
    <location>
        <begin position="329"/>
        <end position="354"/>
    </location>
</feature>
<dbReference type="Pfam" id="PF12804">
    <property type="entry name" value="NTP_transf_3"/>
    <property type="match status" value="1"/>
</dbReference>
<dbReference type="Gene3D" id="3.40.980.10">
    <property type="entry name" value="MoaB/Mog-like domain"/>
    <property type="match status" value="1"/>
</dbReference>
<sequence>MIFGEFDTDAAAGVMLAHTLKAGGRTLKKGRTLVDADLAWLREAGIDTVLGARLAPGDVAEDAAAAQIAALLTGPDTNAATRPPYTGRCNLHASLRGVVQVDIERIDRLNLLDEAVAIGTLPQHAVARPGQVVATVKIIPFAVPASLIEACREIASAGPLLRVAELKPHRVALIMSELPGMKESIFAGTVAATRHRLDALGSRLALVLRCAHERAALEAMVRQALASGCELVLVCGATVAKDRNDIAPAAVTAAGGRIDHFGMPVEPGNMLVLAHVGSVPVVIMPGCGRSRRTNGLDWVLQRLLAGLAPTREDIMRLGVGGLIRSPLEAEDAAGEDAEDGDSEGSAAPPPRPGAPRVAALVLAAGQSSRMGAANKLLIEVGGVPMVLRAVNAARASRAASVTVVVGHEAEAVGTALATSGATLVDNPDHAQGMSSSLRHGIAALPDDIDAVIVLLGDMPRITAEHVDRVIAAFDPAAPSIVMPEKDGRRGNPILWPREFFAAMAGICGDQGARGLLEHNADRVKRVAIDDDAIFVDVDRPGDLAQAEASLVAQAGSGIVEEPVT</sequence>
<dbReference type="GO" id="GO:0016740">
    <property type="term" value="F:transferase activity"/>
    <property type="evidence" value="ECO:0007669"/>
    <property type="project" value="UniProtKB-KW"/>
</dbReference>
<dbReference type="InterPro" id="IPR012184">
    <property type="entry name" value="Bifunc_Mopterin-bd"/>
</dbReference>
<name>A0ABX1PKG2_9RHOO</name>
<dbReference type="PANTHER" id="PTHR43777">
    <property type="entry name" value="MOLYBDENUM COFACTOR CYTIDYLYLTRANSFERASE"/>
    <property type="match status" value="1"/>
</dbReference>
<dbReference type="SUPFAM" id="SSF53448">
    <property type="entry name" value="Nucleotide-diphospho-sugar transferases"/>
    <property type="match status" value="1"/>
</dbReference>
<keyword evidence="5" id="KW-1185">Reference proteome</keyword>
<dbReference type="RefSeq" id="WP_169118405.1">
    <property type="nucleotide sequence ID" value="NZ_WTVG02000037.1"/>
</dbReference>
<evidence type="ECO:0000259" key="3">
    <source>
        <dbReference type="Pfam" id="PF12804"/>
    </source>
</evidence>
<dbReference type="PIRSF" id="PIRSF036626">
    <property type="entry name" value="MPTBd_MobAlike"/>
    <property type="match status" value="1"/>
</dbReference>
<feature type="compositionally biased region" description="Acidic residues" evidence="2">
    <location>
        <begin position="329"/>
        <end position="342"/>
    </location>
</feature>
<reference evidence="4" key="1">
    <citation type="submission" date="2019-12" db="EMBL/GenBank/DDBJ databases">
        <title>Comparative genomics gives insights into the taxonomy of the Azoarcus-Aromatoleum group and reveals separate origins of nif in the plant-associated Azoarcus and non-plant-associated Aromatoleum sub-groups.</title>
        <authorList>
            <person name="Lafos M."/>
            <person name="Maluk M."/>
            <person name="Batista M."/>
            <person name="Junghare M."/>
            <person name="Carmona M."/>
            <person name="Faoro H."/>
            <person name="Cruz L.M."/>
            <person name="Battistoni F."/>
            <person name="De Souza E."/>
            <person name="Pedrosa F."/>
            <person name="Chen W.-M."/>
            <person name="Poole P.S."/>
            <person name="Dixon R.A."/>
            <person name="James E.K."/>
        </authorList>
    </citation>
    <scope>NUCLEOTIDE SEQUENCE</scope>
    <source>
        <strain evidence="4">LuFRes1</strain>
    </source>
</reference>
<keyword evidence="4" id="KW-0808">Transferase</keyword>
<evidence type="ECO:0000313" key="5">
    <source>
        <dbReference type="Proteomes" id="UP000615989"/>
    </source>
</evidence>
<evidence type="ECO:0000313" key="4">
    <source>
        <dbReference type="EMBL" id="NMG25034.1"/>
    </source>
</evidence>
<gene>
    <name evidence="4" type="ORF">GO606_09900</name>
</gene>